<sequence length="245" mass="27061">MLTAYDYLMASQLDNCGIDLILVGDSVGNVLLGYENTIPVTMDEMIHHCRAVTRGVKRAMVIGDMPFMSYQASAEEAVRNAGRFLKEAGVEAVKLEGGKEVYKTVEMIVDSGIPVMGHLGLTPQSVYKLGGYGVRGEDKEQALKMLEEARGLEEAGVFSIVLEKIPAKLAKKITQQISAPTIGIGAGVDCDGQVLVTHDMLGLFERFKPKFSKRYAEVGKEMKRCYRKYIEEVKNKVFPAEEHSY</sequence>
<dbReference type="PIRSF" id="PIRSF000388">
    <property type="entry name" value="Pantoate_hydroxy_MeTrfase"/>
    <property type="match status" value="1"/>
</dbReference>
<dbReference type="NCBIfam" id="TIGR00222">
    <property type="entry name" value="panB"/>
    <property type="match status" value="1"/>
</dbReference>
<dbReference type="GO" id="GO:0005737">
    <property type="term" value="C:cytoplasm"/>
    <property type="evidence" value="ECO:0007669"/>
    <property type="project" value="TreeGrafter"/>
</dbReference>
<keyword evidence="4" id="KW-0808">Transferase</keyword>
<dbReference type="GO" id="GO:0000287">
    <property type="term" value="F:magnesium ion binding"/>
    <property type="evidence" value="ECO:0007669"/>
    <property type="project" value="TreeGrafter"/>
</dbReference>
<gene>
    <name evidence="5" type="ORF">S03H2_06542</name>
</gene>
<dbReference type="CDD" id="cd06557">
    <property type="entry name" value="KPHMT-like"/>
    <property type="match status" value="1"/>
</dbReference>
<dbReference type="Gene3D" id="3.20.20.60">
    <property type="entry name" value="Phosphoenolpyruvate-binding domains"/>
    <property type="match status" value="1"/>
</dbReference>
<protein>
    <recommendedName>
        <fullName evidence="3">3-methyl-2-oxobutanoate hydroxymethyltransferase</fullName>
        <ecNumber evidence="3">2.1.2.11</ecNumber>
    </recommendedName>
</protein>
<organism evidence="5">
    <name type="scientific">marine sediment metagenome</name>
    <dbReference type="NCBI Taxonomy" id="412755"/>
    <lineage>
        <taxon>unclassified sequences</taxon>
        <taxon>metagenomes</taxon>
        <taxon>ecological metagenomes</taxon>
    </lineage>
</organism>
<comment type="similarity">
    <text evidence="2">Belongs to the PanB family.</text>
</comment>
<dbReference type="EMBL" id="BARU01002884">
    <property type="protein sequence ID" value="GAH18966.1"/>
    <property type="molecule type" value="Genomic_DNA"/>
</dbReference>
<dbReference type="HAMAP" id="MF_00156">
    <property type="entry name" value="PanB"/>
    <property type="match status" value="1"/>
</dbReference>
<comment type="pathway">
    <text evidence="1">Cofactor biosynthesis; (R)-pantothenate biosynthesis; (R)-pantoate from 3-methyl-2-oxobutanoate: step 1/2.</text>
</comment>
<evidence type="ECO:0000256" key="4">
    <source>
        <dbReference type="ARBA" id="ARBA00022679"/>
    </source>
</evidence>
<dbReference type="PANTHER" id="PTHR20881:SF0">
    <property type="entry name" value="3-METHYL-2-OXOBUTANOATE HYDROXYMETHYLTRANSFERASE"/>
    <property type="match status" value="1"/>
</dbReference>
<dbReference type="Pfam" id="PF02548">
    <property type="entry name" value="Pantoate_transf"/>
    <property type="match status" value="1"/>
</dbReference>
<accession>X1DDX0</accession>
<dbReference type="InterPro" id="IPR015813">
    <property type="entry name" value="Pyrv/PenolPyrv_kinase-like_dom"/>
</dbReference>
<dbReference type="NCBIfam" id="NF001452">
    <property type="entry name" value="PRK00311.1"/>
    <property type="match status" value="1"/>
</dbReference>
<evidence type="ECO:0000256" key="1">
    <source>
        <dbReference type="ARBA" id="ARBA00005033"/>
    </source>
</evidence>
<reference evidence="5" key="1">
    <citation type="journal article" date="2014" name="Front. Microbiol.">
        <title>High frequency of phylogenetically diverse reductive dehalogenase-homologous genes in deep subseafloor sedimentary metagenomes.</title>
        <authorList>
            <person name="Kawai M."/>
            <person name="Futagami T."/>
            <person name="Toyoda A."/>
            <person name="Takaki Y."/>
            <person name="Nishi S."/>
            <person name="Hori S."/>
            <person name="Arai W."/>
            <person name="Tsubouchi T."/>
            <person name="Morono Y."/>
            <person name="Uchiyama I."/>
            <person name="Ito T."/>
            <person name="Fujiyama A."/>
            <person name="Inagaki F."/>
            <person name="Takami H."/>
        </authorList>
    </citation>
    <scope>NUCLEOTIDE SEQUENCE</scope>
    <source>
        <strain evidence="5">Expedition CK06-06</strain>
    </source>
</reference>
<dbReference type="GO" id="GO:0015940">
    <property type="term" value="P:pantothenate biosynthetic process"/>
    <property type="evidence" value="ECO:0007669"/>
    <property type="project" value="InterPro"/>
</dbReference>
<evidence type="ECO:0000256" key="3">
    <source>
        <dbReference type="ARBA" id="ARBA00012618"/>
    </source>
</evidence>
<dbReference type="GO" id="GO:0003864">
    <property type="term" value="F:3-methyl-2-oxobutanoate hydroxymethyltransferase activity"/>
    <property type="evidence" value="ECO:0007669"/>
    <property type="project" value="UniProtKB-EC"/>
</dbReference>
<comment type="caution">
    <text evidence="5">The sequence shown here is derived from an EMBL/GenBank/DDBJ whole genome shotgun (WGS) entry which is preliminary data.</text>
</comment>
<evidence type="ECO:0000256" key="2">
    <source>
        <dbReference type="ARBA" id="ARBA00008676"/>
    </source>
</evidence>
<dbReference type="PANTHER" id="PTHR20881">
    <property type="entry name" value="3-METHYL-2-OXOBUTANOATE HYDROXYMETHYLTRANSFERASE"/>
    <property type="match status" value="1"/>
</dbReference>
<dbReference type="FunFam" id="3.20.20.60:FF:000003">
    <property type="entry name" value="3-methyl-2-oxobutanoate hydroxymethyltransferase"/>
    <property type="match status" value="1"/>
</dbReference>
<name>X1DDX0_9ZZZZ</name>
<dbReference type="InterPro" id="IPR040442">
    <property type="entry name" value="Pyrv_kinase-like_dom_sf"/>
</dbReference>
<dbReference type="EC" id="2.1.2.11" evidence="3"/>
<evidence type="ECO:0000313" key="5">
    <source>
        <dbReference type="EMBL" id="GAH18966.1"/>
    </source>
</evidence>
<dbReference type="SUPFAM" id="SSF51621">
    <property type="entry name" value="Phosphoenolpyruvate/pyruvate domain"/>
    <property type="match status" value="1"/>
</dbReference>
<dbReference type="InterPro" id="IPR003700">
    <property type="entry name" value="Pantoate_hydroxy_MeTrfase"/>
</dbReference>
<dbReference type="AlphaFoldDB" id="X1DDX0"/>
<proteinExistence type="inferred from homology"/>